<keyword evidence="2" id="KW-0238">DNA-binding</keyword>
<dbReference type="GO" id="GO:0043565">
    <property type="term" value="F:sequence-specific DNA binding"/>
    <property type="evidence" value="ECO:0007669"/>
    <property type="project" value="InterPro"/>
</dbReference>
<gene>
    <name evidence="5" type="ORF">SAMN05421781_0764</name>
</gene>
<dbReference type="PROSITE" id="PS01124">
    <property type="entry name" value="HTH_ARAC_FAMILY_2"/>
    <property type="match status" value="1"/>
</dbReference>
<keyword evidence="6" id="KW-1185">Reference proteome</keyword>
<dbReference type="Gene3D" id="3.20.80.10">
    <property type="entry name" value="Regulatory factor, effector binding domain"/>
    <property type="match status" value="1"/>
</dbReference>
<keyword evidence="1" id="KW-0805">Transcription regulation</keyword>
<accession>A0A1H2RHH9</accession>
<proteinExistence type="predicted"/>
<feature type="domain" description="HTH araC/xylS-type" evidence="4">
    <location>
        <begin position="8"/>
        <end position="106"/>
    </location>
</feature>
<dbReference type="OrthoDB" id="5337216at2"/>
<dbReference type="InterPro" id="IPR029442">
    <property type="entry name" value="GyrI-like"/>
</dbReference>
<dbReference type="InterPro" id="IPR018060">
    <property type="entry name" value="HTH_AraC"/>
</dbReference>
<dbReference type="PANTHER" id="PTHR47504">
    <property type="entry name" value="RIGHT ORIGIN-BINDING PROTEIN"/>
    <property type="match status" value="1"/>
</dbReference>
<reference evidence="5 6" key="1">
    <citation type="submission" date="2016-10" db="EMBL/GenBank/DDBJ databases">
        <authorList>
            <person name="de Groot N.N."/>
        </authorList>
    </citation>
    <scope>NUCLEOTIDE SEQUENCE [LARGE SCALE GENOMIC DNA]</scope>
    <source>
        <strain evidence="5 6">DSM 23126</strain>
    </source>
</reference>
<dbReference type="AlphaFoldDB" id="A0A1H2RHH9"/>
<evidence type="ECO:0000259" key="4">
    <source>
        <dbReference type="PROSITE" id="PS01124"/>
    </source>
</evidence>
<dbReference type="EMBL" id="FNNC01000001">
    <property type="protein sequence ID" value="SDW18630.1"/>
    <property type="molecule type" value="Genomic_DNA"/>
</dbReference>
<dbReference type="STRING" id="1122204.SAMN05421781_0764"/>
<name>A0A1H2RHH9_9BACI</name>
<keyword evidence="3" id="KW-0804">Transcription</keyword>
<protein>
    <submittedName>
        <fullName evidence="5">AraC family transcriptional regulator</fullName>
    </submittedName>
</protein>
<evidence type="ECO:0000256" key="1">
    <source>
        <dbReference type="ARBA" id="ARBA00023015"/>
    </source>
</evidence>
<dbReference type="InterPro" id="IPR020449">
    <property type="entry name" value="Tscrpt_reg_AraC-type_HTH"/>
</dbReference>
<dbReference type="Proteomes" id="UP000199488">
    <property type="component" value="Unassembled WGS sequence"/>
</dbReference>
<dbReference type="SUPFAM" id="SSF46689">
    <property type="entry name" value="Homeodomain-like"/>
    <property type="match status" value="2"/>
</dbReference>
<dbReference type="InterPro" id="IPR018062">
    <property type="entry name" value="HTH_AraC-typ_CS"/>
</dbReference>
<dbReference type="PANTHER" id="PTHR47504:SF5">
    <property type="entry name" value="RIGHT ORIGIN-BINDING PROTEIN"/>
    <property type="match status" value="1"/>
</dbReference>
<evidence type="ECO:0000256" key="3">
    <source>
        <dbReference type="ARBA" id="ARBA00023163"/>
    </source>
</evidence>
<organism evidence="5 6">
    <name type="scientific">Marinococcus luteus</name>
    <dbReference type="NCBI Taxonomy" id="1122204"/>
    <lineage>
        <taxon>Bacteria</taxon>
        <taxon>Bacillati</taxon>
        <taxon>Bacillota</taxon>
        <taxon>Bacilli</taxon>
        <taxon>Bacillales</taxon>
        <taxon>Bacillaceae</taxon>
        <taxon>Marinococcus</taxon>
    </lineage>
</organism>
<dbReference type="InterPro" id="IPR011256">
    <property type="entry name" value="Reg_factor_effector_dom_sf"/>
</dbReference>
<evidence type="ECO:0000313" key="5">
    <source>
        <dbReference type="EMBL" id="SDW18630.1"/>
    </source>
</evidence>
<dbReference type="RefSeq" id="WP_091611359.1">
    <property type="nucleotide sequence ID" value="NZ_FNNC01000001.1"/>
</dbReference>
<dbReference type="SMART" id="SM00871">
    <property type="entry name" value="AraC_E_bind"/>
    <property type="match status" value="1"/>
</dbReference>
<dbReference type="PRINTS" id="PR00032">
    <property type="entry name" value="HTHARAC"/>
</dbReference>
<dbReference type="InterPro" id="IPR009057">
    <property type="entry name" value="Homeodomain-like_sf"/>
</dbReference>
<evidence type="ECO:0000313" key="6">
    <source>
        <dbReference type="Proteomes" id="UP000199488"/>
    </source>
</evidence>
<dbReference type="PROSITE" id="PS00041">
    <property type="entry name" value="HTH_ARAC_FAMILY_1"/>
    <property type="match status" value="1"/>
</dbReference>
<dbReference type="InterPro" id="IPR050959">
    <property type="entry name" value="MarA-like"/>
</dbReference>
<sequence>MDRLQEMNNALHYIENHLTEAIDFQEVARIACCSEYHFKRMFSSLAGVPVSEYIRRRRLTMAALDLQHRQVRVIDTALKYGYDSPDAFTRAFQKLHGVTPSEVKRHGSSLKAYPRLTFQLSVQGGNEMNYRIENKEAFRIVGVSKRVPIIFEGENPEINAMWKSLNEEKINELLALSNGEPTGIIQASANFSEARMEEQGGLDHYIGVITDKESPETWDVLEVPASTWAVFTSEGPFPKHLQTTWGQIYSEWFPSSGYQQAFGPEMVWMEGNQFDKPDFKSEIWIPVEEEK</sequence>
<dbReference type="InterPro" id="IPR010499">
    <property type="entry name" value="AraC_E-bd"/>
</dbReference>
<dbReference type="Gene3D" id="1.10.10.60">
    <property type="entry name" value="Homeodomain-like"/>
    <property type="match status" value="2"/>
</dbReference>
<dbReference type="SUPFAM" id="SSF55136">
    <property type="entry name" value="Probable bacterial effector-binding domain"/>
    <property type="match status" value="1"/>
</dbReference>
<evidence type="ECO:0000256" key="2">
    <source>
        <dbReference type="ARBA" id="ARBA00023125"/>
    </source>
</evidence>
<dbReference type="Pfam" id="PF12833">
    <property type="entry name" value="HTH_18"/>
    <property type="match status" value="1"/>
</dbReference>
<dbReference type="SMART" id="SM00342">
    <property type="entry name" value="HTH_ARAC"/>
    <property type="match status" value="1"/>
</dbReference>
<dbReference type="GO" id="GO:0003700">
    <property type="term" value="F:DNA-binding transcription factor activity"/>
    <property type="evidence" value="ECO:0007669"/>
    <property type="project" value="InterPro"/>
</dbReference>
<dbReference type="Pfam" id="PF06445">
    <property type="entry name" value="GyrI-like"/>
    <property type="match status" value="1"/>
</dbReference>